<dbReference type="PATRIC" id="fig|227377.7.peg.1003"/>
<dbReference type="InterPro" id="IPR003793">
    <property type="entry name" value="UPF0166"/>
</dbReference>
<dbReference type="AlphaFoldDB" id="Q83CU3"/>
<evidence type="ECO:0000256" key="1">
    <source>
        <dbReference type="ARBA" id="ARBA00010554"/>
    </source>
</evidence>
<dbReference type="InterPro" id="IPR015867">
    <property type="entry name" value="N-reg_PII/ATP_PRibTrfase_C"/>
</dbReference>
<keyword evidence="3" id="KW-1185">Reference proteome</keyword>
<dbReference type="InterPro" id="IPR011322">
    <property type="entry name" value="N-reg_PII-like_a/b"/>
</dbReference>
<evidence type="ECO:0000313" key="2">
    <source>
        <dbReference type="EMBL" id="AAO90530.2"/>
    </source>
</evidence>
<protein>
    <submittedName>
        <fullName evidence="2">Uncharacterized protein</fullName>
    </submittedName>
</protein>
<dbReference type="Gene3D" id="3.30.70.120">
    <property type="match status" value="1"/>
</dbReference>
<dbReference type="HOGENOM" id="CLU_146749_1_0_6"/>
<dbReference type="PANTHER" id="PTHR35983:SF1">
    <property type="entry name" value="UPF0166 PROTEIN TM_0021"/>
    <property type="match status" value="1"/>
</dbReference>
<dbReference type="eggNOG" id="COG1993">
    <property type="taxonomic scope" value="Bacteria"/>
</dbReference>
<dbReference type="EMBL" id="AE016828">
    <property type="protein sequence ID" value="AAO90530.2"/>
    <property type="molecule type" value="Genomic_DNA"/>
</dbReference>
<dbReference type="Proteomes" id="UP000002671">
    <property type="component" value="Chromosome"/>
</dbReference>
<sequence length="126" mass="14717">MCIECGSLYCRRLVRRFNWEAIMNRIKVIVVRVYLTESEKLVKTLIDYLKNQANIRGITVFRGISGYRETGSCSASWIDLSLHLPITLEFFDQVDKINPALEYLAEHVKPEHIIFWEAYANAKAYK</sequence>
<dbReference type="PANTHER" id="PTHR35983">
    <property type="entry name" value="UPF0166 PROTEIN TM_0021"/>
    <property type="match status" value="1"/>
</dbReference>
<accession>Q83CU3</accession>
<dbReference type="RefSeq" id="WP_010957951.1">
    <property type="nucleotide sequence ID" value="NC_002971.4"/>
</dbReference>
<dbReference type="KEGG" id="cbu:CBU_1010"/>
<reference evidence="2 3" key="2">
    <citation type="journal article" date="2009" name="Infect. Immun.">
        <title>Comparative genomics reveal extensive transposon-mediated genomic plasticity and diversity among potential effector proteins within the genus Coxiella.</title>
        <authorList>
            <person name="Beare P.A."/>
            <person name="Unsworth N."/>
            <person name="Andoh M."/>
            <person name="Voth D.E."/>
            <person name="Omsland A."/>
            <person name="Gilk S.D."/>
            <person name="Williams K.P."/>
            <person name="Sobral B.W."/>
            <person name="Kupko J.J.III."/>
            <person name="Porcella S.F."/>
            <person name="Samuel J.E."/>
            <person name="Heinzen R.A."/>
        </authorList>
    </citation>
    <scope>NUCLEOTIDE SEQUENCE [LARGE SCALE GENOMIC DNA]</scope>
    <source>
        <strain evidence="3">RSA 493 / Nine Mile phase I</strain>
    </source>
</reference>
<name>Q83CU3_COXBU</name>
<evidence type="ECO:0000313" key="3">
    <source>
        <dbReference type="Proteomes" id="UP000002671"/>
    </source>
</evidence>
<dbReference type="Pfam" id="PF02641">
    <property type="entry name" value="DUF190"/>
    <property type="match status" value="1"/>
</dbReference>
<organism evidence="2 3">
    <name type="scientific">Coxiella burnetii (strain RSA 493 / Nine Mile phase I)</name>
    <dbReference type="NCBI Taxonomy" id="227377"/>
    <lineage>
        <taxon>Bacteria</taxon>
        <taxon>Pseudomonadati</taxon>
        <taxon>Pseudomonadota</taxon>
        <taxon>Gammaproteobacteria</taxon>
        <taxon>Legionellales</taxon>
        <taxon>Coxiellaceae</taxon>
        <taxon>Coxiella</taxon>
    </lineage>
</organism>
<proteinExistence type="inferred from homology"/>
<dbReference type="RefSeq" id="NP_820016.2">
    <property type="nucleotide sequence ID" value="NC_002971.4"/>
</dbReference>
<comment type="similarity">
    <text evidence="1">Belongs to the UPF0166 family.</text>
</comment>
<gene>
    <name evidence="2" type="ordered locus">CBU_1010</name>
</gene>
<dbReference type="GeneID" id="1208906"/>
<reference evidence="2 3" key="1">
    <citation type="journal article" date="2003" name="Proc. Natl. Acad. Sci. U.S.A.">
        <title>Complete genome sequence of the Q-fever pathogen, Coxiella burnetii.</title>
        <authorList>
            <person name="Seshadri R."/>
            <person name="Paulsen I.T."/>
            <person name="Eisen J.A."/>
            <person name="Read T.D."/>
            <person name="Nelson K.E."/>
            <person name="Nelson W.C."/>
            <person name="Ward N.L."/>
            <person name="Tettelin H."/>
            <person name="Davidsen T.M."/>
            <person name="Beanan M.J."/>
            <person name="Deboy R.T."/>
            <person name="Daugherty S.C."/>
            <person name="Brinkac L.M."/>
            <person name="Madupu R."/>
            <person name="Dodson R.J."/>
            <person name="Khouri H.M."/>
            <person name="Lee K.H."/>
            <person name="Carty H.A."/>
            <person name="Scanlan D."/>
            <person name="Heinzen R.A."/>
            <person name="Thompson H.A."/>
            <person name="Samuel J.E."/>
            <person name="Fraser C.M."/>
            <person name="Heidelberg J.F."/>
        </authorList>
    </citation>
    <scope>NUCLEOTIDE SEQUENCE [LARGE SCALE GENOMIC DNA]</scope>
    <source>
        <strain evidence="3">RSA 493 / Nine Mile phase I</strain>
    </source>
</reference>
<dbReference type="EnsemblBacteria" id="AAO90530">
    <property type="protein sequence ID" value="AAO90530"/>
    <property type="gene ID" value="CBU_1010"/>
</dbReference>
<dbReference type="SUPFAM" id="SSF54913">
    <property type="entry name" value="GlnB-like"/>
    <property type="match status" value="1"/>
</dbReference>
<dbReference type="OrthoDB" id="5295185at2"/>